<dbReference type="PANTHER" id="PTHR23117:SF13">
    <property type="entry name" value="GUANYLATE KINASE"/>
    <property type="match status" value="1"/>
</dbReference>
<evidence type="ECO:0000256" key="4">
    <source>
        <dbReference type="ARBA" id="ARBA00022741"/>
    </source>
</evidence>
<comment type="similarity">
    <text evidence="1">Belongs to the guanylate kinase family.</text>
</comment>
<feature type="domain" description="Guanylate kinase-like" evidence="7">
    <location>
        <begin position="9"/>
        <end position="191"/>
    </location>
</feature>
<dbReference type="NCBIfam" id="TIGR03263">
    <property type="entry name" value="guanyl_kin"/>
    <property type="match status" value="1"/>
</dbReference>
<evidence type="ECO:0000256" key="3">
    <source>
        <dbReference type="ARBA" id="ARBA00022679"/>
    </source>
</evidence>
<dbReference type="PANTHER" id="PTHR23117">
    <property type="entry name" value="GUANYLATE KINASE-RELATED"/>
    <property type="match status" value="1"/>
</dbReference>
<dbReference type="FunFam" id="3.40.50.300:FF:000776">
    <property type="entry name" value="Guanylate kinase 2"/>
    <property type="match status" value="1"/>
</dbReference>
<dbReference type="InterPro" id="IPR008144">
    <property type="entry name" value="Guanylate_kin-like_dom"/>
</dbReference>
<accession>A0A7S3QIT1</accession>
<evidence type="ECO:0000259" key="7">
    <source>
        <dbReference type="PROSITE" id="PS50052"/>
    </source>
</evidence>
<dbReference type="Gene3D" id="3.40.50.300">
    <property type="entry name" value="P-loop containing nucleotide triphosphate hydrolases"/>
    <property type="match status" value="1"/>
</dbReference>
<keyword evidence="6" id="KW-0067">ATP-binding</keyword>
<dbReference type="GO" id="GO:0005524">
    <property type="term" value="F:ATP binding"/>
    <property type="evidence" value="ECO:0007669"/>
    <property type="project" value="UniProtKB-KW"/>
</dbReference>
<evidence type="ECO:0000256" key="1">
    <source>
        <dbReference type="ARBA" id="ARBA00005790"/>
    </source>
</evidence>
<sequence length="199" mass="21969">MEETIVANPRPIVICGPSGAGKGTLIGKLMETFPNEKFGFSVSHTSRKPREGEVDGTHYNFSTVEKMKAEISAGKFIEYAEVHGNYYGTSVEGVKSVQSKGKICILDIDCQGVRNVKKSSLNPYYIFIAPPSMEDLESRLRGRGTEKEEDIQKRLANAAGEMAYGKESKFDKYLINTNIPEASAELSSTIEAWFPDLSK</sequence>
<dbReference type="SMART" id="SM00072">
    <property type="entry name" value="GuKc"/>
    <property type="match status" value="1"/>
</dbReference>
<name>A0A7S3QIT1_9STRA</name>
<dbReference type="EC" id="2.7.4.8" evidence="2"/>
<reference evidence="8" key="1">
    <citation type="submission" date="2021-01" db="EMBL/GenBank/DDBJ databases">
        <authorList>
            <person name="Corre E."/>
            <person name="Pelletier E."/>
            <person name="Niang G."/>
            <person name="Scheremetjew M."/>
            <person name="Finn R."/>
            <person name="Kale V."/>
            <person name="Holt S."/>
            <person name="Cochrane G."/>
            <person name="Meng A."/>
            <person name="Brown T."/>
            <person name="Cohen L."/>
        </authorList>
    </citation>
    <scope>NUCLEOTIDE SEQUENCE</scope>
    <source>
        <strain evidence="8">MM31A-1</strain>
    </source>
</reference>
<gene>
    <name evidence="8" type="ORF">CDEB00056_LOCUS23657</name>
</gene>
<evidence type="ECO:0000256" key="5">
    <source>
        <dbReference type="ARBA" id="ARBA00022777"/>
    </source>
</evidence>
<keyword evidence="5" id="KW-0418">Kinase</keyword>
<keyword evidence="3" id="KW-0808">Transferase</keyword>
<dbReference type="CDD" id="cd00071">
    <property type="entry name" value="GMPK"/>
    <property type="match status" value="1"/>
</dbReference>
<evidence type="ECO:0000256" key="6">
    <source>
        <dbReference type="ARBA" id="ARBA00022840"/>
    </source>
</evidence>
<dbReference type="Pfam" id="PF00625">
    <property type="entry name" value="Guanylate_kin"/>
    <property type="match status" value="1"/>
</dbReference>
<dbReference type="GO" id="GO:0005829">
    <property type="term" value="C:cytosol"/>
    <property type="evidence" value="ECO:0007669"/>
    <property type="project" value="TreeGrafter"/>
</dbReference>
<dbReference type="EMBL" id="HBIO01030871">
    <property type="protein sequence ID" value="CAE0478804.1"/>
    <property type="molecule type" value="Transcribed_RNA"/>
</dbReference>
<dbReference type="InterPro" id="IPR027417">
    <property type="entry name" value="P-loop_NTPase"/>
</dbReference>
<proteinExistence type="inferred from homology"/>
<dbReference type="SUPFAM" id="SSF52540">
    <property type="entry name" value="P-loop containing nucleoside triphosphate hydrolases"/>
    <property type="match status" value="1"/>
</dbReference>
<dbReference type="AlphaFoldDB" id="A0A7S3QIT1"/>
<dbReference type="InterPro" id="IPR008145">
    <property type="entry name" value="GK/Ca_channel_bsu"/>
</dbReference>
<evidence type="ECO:0000256" key="2">
    <source>
        <dbReference type="ARBA" id="ARBA00012961"/>
    </source>
</evidence>
<dbReference type="InterPro" id="IPR017665">
    <property type="entry name" value="Guanylate_kinase"/>
</dbReference>
<organism evidence="8">
    <name type="scientific">Chaetoceros debilis</name>
    <dbReference type="NCBI Taxonomy" id="122233"/>
    <lineage>
        <taxon>Eukaryota</taxon>
        <taxon>Sar</taxon>
        <taxon>Stramenopiles</taxon>
        <taxon>Ochrophyta</taxon>
        <taxon>Bacillariophyta</taxon>
        <taxon>Coscinodiscophyceae</taxon>
        <taxon>Chaetocerotophycidae</taxon>
        <taxon>Chaetocerotales</taxon>
        <taxon>Chaetocerotaceae</taxon>
        <taxon>Chaetoceros</taxon>
    </lineage>
</organism>
<dbReference type="GO" id="GO:0004385">
    <property type="term" value="F:GMP kinase activity"/>
    <property type="evidence" value="ECO:0007669"/>
    <property type="project" value="UniProtKB-EC"/>
</dbReference>
<keyword evidence="4" id="KW-0547">Nucleotide-binding</keyword>
<protein>
    <recommendedName>
        <fullName evidence="2">guanylate kinase</fullName>
        <ecNumber evidence="2">2.7.4.8</ecNumber>
    </recommendedName>
</protein>
<dbReference type="PROSITE" id="PS50052">
    <property type="entry name" value="GUANYLATE_KINASE_2"/>
    <property type="match status" value="1"/>
</dbReference>
<evidence type="ECO:0000313" key="8">
    <source>
        <dbReference type="EMBL" id="CAE0478804.1"/>
    </source>
</evidence>